<comment type="caution">
    <text evidence="3">The sequence shown here is derived from an EMBL/GenBank/DDBJ whole genome shotgun (WGS) entry which is preliminary data.</text>
</comment>
<gene>
    <name evidence="3" type="ORF">ACFSUS_22760</name>
</gene>
<dbReference type="SMART" id="SM00235">
    <property type="entry name" value="ZnMc"/>
    <property type="match status" value="1"/>
</dbReference>
<comment type="cofactor">
    <cofactor evidence="1">
        <name>Zn(2+)</name>
        <dbReference type="ChEBI" id="CHEBI:29105"/>
    </cofactor>
    <text evidence="1">Binds 1 zinc ion per subunit.</text>
</comment>
<dbReference type="SUPFAM" id="SSF55486">
    <property type="entry name" value="Metalloproteases ('zincins'), catalytic domain"/>
    <property type="match status" value="1"/>
</dbReference>
<dbReference type="PROSITE" id="PS51864">
    <property type="entry name" value="ASTACIN"/>
    <property type="match status" value="1"/>
</dbReference>
<feature type="binding site" evidence="1">
    <location>
        <position position="182"/>
    </location>
    <ligand>
        <name>Zn(2+)</name>
        <dbReference type="ChEBI" id="CHEBI:29105"/>
        <note>catalytic</note>
    </ligand>
</feature>
<evidence type="ECO:0000313" key="3">
    <source>
        <dbReference type="EMBL" id="MFD2573479.1"/>
    </source>
</evidence>
<dbReference type="CDD" id="cd04280">
    <property type="entry name" value="ZnMc_astacin_like"/>
    <property type="match status" value="1"/>
</dbReference>
<protein>
    <submittedName>
        <fullName evidence="3">M12 family metallopeptidase</fullName>
    </submittedName>
</protein>
<proteinExistence type="predicted"/>
<dbReference type="Proteomes" id="UP001597469">
    <property type="component" value="Unassembled WGS sequence"/>
</dbReference>
<feature type="domain" description="Peptidase M12A" evidence="2">
    <location>
        <begin position="93"/>
        <end position="284"/>
    </location>
</feature>
<accession>A0ABW5MB73</accession>
<sequence>MKTNYYTTLCCLSMIGLLSCSPEQTEKVTPVVAPVVQSSQTEEAFPNQLGTLQKAYLNRQAINYRLINGEAVFERDILLSPDDLEQRIDIQTEGTGRTRASSRWPNKIVYYALDPALPNQARVLDAIAHWEANTPIRFVQRTTQRGYVLFRKGTGCSSNIGYSGGLQYVNLADGCTTGNTIHEIGHTIGLWHEHSRADRDTYVTVNKANIVAGAESDFQTYAERGLDGFDYSGGLDFQSIMMYGSYSFSANGQPTLTRKDGSTFVGQRSGLSPTDALTVSYMYP</sequence>
<dbReference type="EMBL" id="JBHULN010000018">
    <property type="protein sequence ID" value="MFD2573479.1"/>
    <property type="molecule type" value="Genomic_DNA"/>
</dbReference>
<evidence type="ECO:0000313" key="4">
    <source>
        <dbReference type="Proteomes" id="UP001597469"/>
    </source>
</evidence>
<reference evidence="4" key="1">
    <citation type="journal article" date="2019" name="Int. J. Syst. Evol. Microbiol.">
        <title>The Global Catalogue of Microorganisms (GCM) 10K type strain sequencing project: providing services to taxonomists for standard genome sequencing and annotation.</title>
        <authorList>
            <consortium name="The Broad Institute Genomics Platform"/>
            <consortium name="The Broad Institute Genome Sequencing Center for Infectious Disease"/>
            <person name="Wu L."/>
            <person name="Ma J."/>
        </authorList>
    </citation>
    <scope>NUCLEOTIDE SEQUENCE [LARGE SCALE GENOMIC DNA]</scope>
    <source>
        <strain evidence="4">KCTC 42805</strain>
    </source>
</reference>
<feature type="binding site" evidence="1">
    <location>
        <position position="192"/>
    </location>
    <ligand>
        <name>Zn(2+)</name>
        <dbReference type="ChEBI" id="CHEBI:29105"/>
        <note>catalytic</note>
    </ligand>
</feature>
<keyword evidence="1" id="KW-0378">Hydrolase</keyword>
<feature type="binding site" evidence="1">
    <location>
        <position position="186"/>
    </location>
    <ligand>
        <name>Zn(2+)</name>
        <dbReference type="ChEBI" id="CHEBI:29105"/>
        <note>catalytic</note>
    </ligand>
</feature>
<dbReference type="InterPro" id="IPR024079">
    <property type="entry name" value="MetalloPept_cat_dom_sf"/>
</dbReference>
<keyword evidence="1" id="KW-0482">Metalloprotease</keyword>
<dbReference type="InterPro" id="IPR034035">
    <property type="entry name" value="Astacin-like_dom"/>
</dbReference>
<keyword evidence="1" id="KW-0645">Protease</keyword>
<evidence type="ECO:0000256" key="1">
    <source>
        <dbReference type="PROSITE-ProRule" id="PRU01211"/>
    </source>
</evidence>
<keyword evidence="1" id="KW-0862">Zinc</keyword>
<comment type="caution">
    <text evidence="1">Lacks conserved residue(s) required for the propagation of feature annotation.</text>
</comment>
<dbReference type="RefSeq" id="WP_381526194.1">
    <property type="nucleotide sequence ID" value="NZ_JBHULN010000018.1"/>
</dbReference>
<dbReference type="PANTHER" id="PTHR10127:SF850">
    <property type="entry name" value="METALLOENDOPEPTIDASE"/>
    <property type="match status" value="1"/>
</dbReference>
<dbReference type="PRINTS" id="PR00480">
    <property type="entry name" value="ASTACIN"/>
</dbReference>
<dbReference type="PROSITE" id="PS51257">
    <property type="entry name" value="PROKAR_LIPOPROTEIN"/>
    <property type="match status" value="1"/>
</dbReference>
<name>A0ABW5MB73_9BACT</name>
<dbReference type="InterPro" id="IPR001506">
    <property type="entry name" value="Peptidase_M12A"/>
</dbReference>
<dbReference type="PANTHER" id="PTHR10127">
    <property type="entry name" value="DISCOIDIN, CUB, EGF, LAMININ , AND ZINC METALLOPROTEASE DOMAIN CONTAINING"/>
    <property type="match status" value="1"/>
</dbReference>
<keyword evidence="1" id="KW-0479">Metal-binding</keyword>
<keyword evidence="4" id="KW-1185">Reference proteome</keyword>
<dbReference type="Pfam" id="PF01400">
    <property type="entry name" value="Astacin"/>
    <property type="match status" value="1"/>
</dbReference>
<organism evidence="3 4">
    <name type="scientific">Spirosoma soli</name>
    <dbReference type="NCBI Taxonomy" id="1770529"/>
    <lineage>
        <taxon>Bacteria</taxon>
        <taxon>Pseudomonadati</taxon>
        <taxon>Bacteroidota</taxon>
        <taxon>Cytophagia</taxon>
        <taxon>Cytophagales</taxon>
        <taxon>Cytophagaceae</taxon>
        <taxon>Spirosoma</taxon>
    </lineage>
</organism>
<evidence type="ECO:0000259" key="2">
    <source>
        <dbReference type="PROSITE" id="PS51864"/>
    </source>
</evidence>
<dbReference type="InterPro" id="IPR006026">
    <property type="entry name" value="Peptidase_Metallo"/>
</dbReference>
<feature type="active site" evidence="1">
    <location>
        <position position="183"/>
    </location>
</feature>
<dbReference type="Gene3D" id="3.40.390.10">
    <property type="entry name" value="Collagenase (Catalytic Domain)"/>
    <property type="match status" value="1"/>
</dbReference>